<feature type="transmembrane region" description="Helical" evidence="1">
    <location>
        <begin position="34"/>
        <end position="51"/>
    </location>
</feature>
<dbReference type="InterPro" id="IPR002656">
    <property type="entry name" value="Acyl_transf_3_dom"/>
</dbReference>
<evidence type="ECO:0000259" key="2">
    <source>
        <dbReference type="Pfam" id="PF01757"/>
    </source>
</evidence>
<evidence type="ECO:0000313" key="4">
    <source>
        <dbReference type="Proteomes" id="UP000643810"/>
    </source>
</evidence>
<name>A0ABR7GEW1_9FIRM</name>
<feature type="transmembrane region" description="Helical" evidence="1">
    <location>
        <begin position="137"/>
        <end position="158"/>
    </location>
</feature>
<keyword evidence="1" id="KW-1133">Transmembrane helix</keyword>
<dbReference type="RefSeq" id="WP_118280254.1">
    <property type="nucleotide sequence ID" value="NZ_JACOPG010000002.1"/>
</dbReference>
<proteinExistence type="predicted"/>
<feature type="transmembrane region" description="Helical" evidence="1">
    <location>
        <begin position="170"/>
        <end position="191"/>
    </location>
</feature>
<feature type="transmembrane region" description="Helical" evidence="1">
    <location>
        <begin position="300"/>
        <end position="320"/>
    </location>
</feature>
<dbReference type="Pfam" id="PF01757">
    <property type="entry name" value="Acyl_transf_3"/>
    <property type="match status" value="1"/>
</dbReference>
<accession>A0ABR7GEW1</accession>
<reference evidence="3 4" key="1">
    <citation type="submission" date="2020-08" db="EMBL/GenBank/DDBJ databases">
        <title>Genome public.</title>
        <authorList>
            <person name="Liu C."/>
            <person name="Sun Q."/>
        </authorList>
    </citation>
    <scope>NUCLEOTIDE SEQUENCE [LARGE SCALE GENOMIC DNA]</scope>
    <source>
        <strain evidence="3 4">NSJ-9</strain>
    </source>
</reference>
<keyword evidence="3" id="KW-0808">Transferase</keyword>
<organism evidence="3 4">
    <name type="scientific">Roseburia lenta</name>
    <dbReference type="NCBI Taxonomy" id="2763061"/>
    <lineage>
        <taxon>Bacteria</taxon>
        <taxon>Bacillati</taxon>
        <taxon>Bacillota</taxon>
        <taxon>Clostridia</taxon>
        <taxon>Lachnospirales</taxon>
        <taxon>Lachnospiraceae</taxon>
        <taxon>Roseburia</taxon>
    </lineage>
</organism>
<dbReference type="Proteomes" id="UP000643810">
    <property type="component" value="Unassembled WGS sequence"/>
</dbReference>
<feature type="transmembrane region" description="Helical" evidence="1">
    <location>
        <begin position="236"/>
        <end position="252"/>
    </location>
</feature>
<protein>
    <submittedName>
        <fullName evidence="3">Acyltransferase</fullName>
    </submittedName>
</protein>
<feature type="transmembrane region" description="Helical" evidence="1">
    <location>
        <begin position="12"/>
        <end position="28"/>
    </location>
</feature>
<dbReference type="InterPro" id="IPR050879">
    <property type="entry name" value="Acyltransferase_3"/>
</dbReference>
<gene>
    <name evidence="3" type="ORF">H8R94_05085</name>
</gene>
<sequence length="321" mass="37488">MRTTYTYNEGINFLRAVSILGIVLYHIFPFAMKGGFLGVCFFFLISGYLAAKKGQIDWDNESFHIRKYYIKKGLRIYPALYIMVMAVIAFFTVFHQELLLGAREEAASIFLGYNNWWQMLTQASYFMKITEHSPFTHLWYLGVEMELLVVWPLLFLLYKKWIEPRLGKGAIWLFVLLAVASVLAMGLMYHADNVNRVYYGTDTRAFSFLIGVVLGLKEDDWNKKGNILFQGDNGRALFFVSLLVTIALFVLVEGEQAWLYRGGMALISLFFAFMVYVMNQCDFTTTALNRNKVLQWIGRHSYWIYLWHYPLLFIINLQHIF</sequence>
<feature type="transmembrane region" description="Helical" evidence="1">
    <location>
        <begin position="258"/>
        <end position="279"/>
    </location>
</feature>
<feature type="domain" description="Acyltransferase 3" evidence="2">
    <location>
        <begin position="9"/>
        <end position="315"/>
    </location>
</feature>
<dbReference type="EMBL" id="JACOPG010000002">
    <property type="protein sequence ID" value="MBC5685982.1"/>
    <property type="molecule type" value="Genomic_DNA"/>
</dbReference>
<dbReference type="PANTHER" id="PTHR23028:SF53">
    <property type="entry name" value="ACYL_TRANSF_3 DOMAIN-CONTAINING PROTEIN"/>
    <property type="match status" value="1"/>
</dbReference>
<dbReference type="PANTHER" id="PTHR23028">
    <property type="entry name" value="ACETYLTRANSFERASE"/>
    <property type="match status" value="1"/>
</dbReference>
<keyword evidence="1" id="KW-0472">Membrane</keyword>
<keyword evidence="3" id="KW-0012">Acyltransferase</keyword>
<evidence type="ECO:0000256" key="1">
    <source>
        <dbReference type="SAM" id="Phobius"/>
    </source>
</evidence>
<feature type="transmembrane region" description="Helical" evidence="1">
    <location>
        <begin position="76"/>
        <end position="94"/>
    </location>
</feature>
<evidence type="ECO:0000313" key="3">
    <source>
        <dbReference type="EMBL" id="MBC5685982.1"/>
    </source>
</evidence>
<keyword evidence="4" id="KW-1185">Reference proteome</keyword>
<keyword evidence="1" id="KW-0812">Transmembrane</keyword>
<dbReference type="GO" id="GO:0016746">
    <property type="term" value="F:acyltransferase activity"/>
    <property type="evidence" value="ECO:0007669"/>
    <property type="project" value="UniProtKB-KW"/>
</dbReference>
<comment type="caution">
    <text evidence="3">The sequence shown here is derived from an EMBL/GenBank/DDBJ whole genome shotgun (WGS) entry which is preliminary data.</text>
</comment>